<evidence type="ECO:0000313" key="1">
    <source>
        <dbReference type="EMBL" id="KRZ10634.1"/>
    </source>
</evidence>
<comment type="caution">
    <text evidence="1">The sequence shown here is derived from an EMBL/GenBank/DDBJ whole genome shotgun (WGS) entry which is preliminary data.</text>
</comment>
<dbReference type="Proteomes" id="UP000055024">
    <property type="component" value="Unassembled WGS sequence"/>
</dbReference>
<dbReference type="EMBL" id="JYDP01000057">
    <property type="protein sequence ID" value="KRZ10634.1"/>
    <property type="molecule type" value="Genomic_DNA"/>
</dbReference>
<proteinExistence type="predicted"/>
<sequence>MTHIILDKNFKLKDYLNDDCNYEMLFEAMLKGRFRTTNCGSESSFTQGPINQEPDIRLTKEKRFQVTFLTVFKIIN</sequence>
<keyword evidence="2" id="KW-1185">Reference proteome</keyword>
<reference evidence="1 2" key="1">
    <citation type="submission" date="2015-01" db="EMBL/GenBank/DDBJ databases">
        <title>Evolution of Trichinella species and genotypes.</title>
        <authorList>
            <person name="Korhonen P.K."/>
            <person name="Edoardo P."/>
            <person name="Giuseppe L.R."/>
            <person name="Gasser R.B."/>
        </authorList>
    </citation>
    <scope>NUCLEOTIDE SEQUENCE [LARGE SCALE GENOMIC DNA]</scope>
    <source>
        <strain evidence="1">ISS1029</strain>
    </source>
</reference>
<protein>
    <submittedName>
        <fullName evidence="1">Uncharacterized protein</fullName>
    </submittedName>
</protein>
<evidence type="ECO:0000313" key="2">
    <source>
        <dbReference type="Proteomes" id="UP000055024"/>
    </source>
</evidence>
<accession>A0A0V1HJ72</accession>
<name>A0A0V1HJ72_9BILA</name>
<gene>
    <name evidence="1" type="ORF">T11_15430</name>
</gene>
<organism evidence="1 2">
    <name type="scientific">Trichinella zimbabwensis</name>
    <dbReference type="NCBI Taxonomy" id="268475"/>
    <lineage>
        <taxon>Eukaryota</taxon>
        <taxon>Metazoa</taxon>
        <taxon>Ecdysozoa</taxon>
        <taxon>Nematoda</taxon>
        <taxon>Enoplea</taxon>
        <taxon>Dorylaimia</taxon>
        <taxon>Trichinellida</taxon>
        <taxon>Trichinellidae</taxon>
        <taxon>Trichinella</taxon>
    </lineage>
</organism>
<dbReference type="OrthoDB" id="10315009at2759"/>
<dbReference type="AlphaFoldDB" id="A0A0V1HJ72"/>